<dbReference type="InterPro" id="IPR036097">
    <property type="entry name" value="HisK_dim/P_sf"/>
</dbReference>
<dbReference type="InterPro" id="IPR003594">
    <property type="entry name" value="HATPase_dom"/>
</dbReference>
<feature type="domain" description="PAS" evidence="11">
    <location>
        <begin position="987"/>
        <end position="1058"/>
    </location>
</feature>
<reference evidence="15 16" key="1">
    <citation type="submission" date="2019-08" db="EMBL/GenBank/DDBJ databases">
        <title>Whole genome sequencing of chitin degrading bacteria Chitinophaga pinensis YS16.</title>
        <authorList>
            <person name="Singh R.P."/>
            <person name="Manchanda G."/>
            <person name="Maurya I.K."/>
            <person name="Joshi N.K."/>
            <person name="Srivastava A.K."/>
        </authorList>
    </citation>
    <scope>NUCLEOTIDE SEQUENCE [LARGE SCALE GENOMIC DNA]</scope>
    <source>
        <strain evidence="15 16">YS-16</strain>
    </source>
</reference>
<evidence type="ECO:0000256" key="5">
    <source>
        <dbReference type="ARBA" id="ARBA00022679"/>
    </source>
</evidence>
<dbReference type="InterPro" id="IPR036804">
    <property type="entry name" value="CheR_N_sf"/>
</dbReference>
<dbReference type="CDD" id="cd00082">
    <property type="entry name" value="HisKA"/>
    <property type="match status" value="1"/>
</dbReference>
<sequence length="1499" mass="171433">MKKANYIVAIGASAGGLEAIHEFFDNMPEYGNLSFVIIQHLSPDYKSLLVELVSKHTNMKVREVEEDMGVESDCVYVIPNNKEIIVEQGRLRLVQKPTEKAPNTAIDTFLFSLAKDKGRQAICIILSGTGTDGTKGAAAVKKAGGMVMVQDPETAKFDGMPRSVIGSENMDYILAPEFMPGEIYNYIQDMPVQVFNGKIDEELLTEVFQLVREHSGQDFHHYKPPTITRRIAKRMAQFNIKSLEEYLQLLRSSEEESKALAKDFLIGVTRFFRDKSAFDILKEQVISKLIDEKEEGAILKIWVTACSTGEEAYSLAMLLDQCLQEKNKWLDVKIFATDIDSNAVEFAAKGVYPSSVVKEVEPLLLKKYFIKEDKKYQIAPRLRKQIVFARHNILKDPPFIKNDLVTCRNMLIYMENVLQRQVLSSLHFALNTGGILFLGPSESASLIRGGLEELSQKWKIYRKTDSSRSPLPENLYSPLEYIRQTREVRAIGNSRVTADKKSTNLLEDFREVMAEDFGYAAVYIDKAYEIHEALGNYKKFLSLPEKRLNLNLLKMVPGDLSMALNIALRQAWTTEKKSMVKGVKVTTPEGVRVVNIMIKPGTGNMQYTMVVFNEDVERANITGETPDTHAQPADIKEHIMSLEAELGETRTNLQMAIEGLETSNEELQSSNEELLSANEELQSSNEELQSLNEELHTLNTEHQLKIKELVELNDDMDNYFRSTDIGQVFVDGNMRIRKFNQAAIKMINLIPSDVGRPINHISTNIQQDSMIDDIHLVIRTKRIVEKEMVLSNGNMHLMKILPYIRQDKQTDGVVITFVDITMIKELDMLLKGVFNASTNVILAFKPVRNDVGVVTDFRLVAANSEGLRFLGKDVTSQKHPSMKQTMSLLLDHGLFEKYIQVVDHGAVLHAEFHLERKQQDYWYEMSGVKTQDGNMVITCSDVTEKKDAEDRLRRNYNELVQARESLRNLNSELEYKVLERTRELTMSEERFRLVSKATNDTVWDWNLTNNTVWWSDNFYSAYGYQKEGTNNRTFWQENIHPEDRERVKNSISRAINTKQSQWTEGYRMRRENGTYAFVLDRGYLLVDEYATPYRMLGSLMDVTNLRQAERQALANKQEKLFIAESIPLILWTAEPDGVVNFVNEQFSTYTGKSLQELQQQGWESVIHKDEIKAWKNALERAVKMKEDFSMEIRLSNQEGNFHWFLHRTRVQKDADGRSTALVGTSTDIHEQKMAAEIMEQRIEERTLALKRANEDLESSNAELQQYAFVASHDLKEPLRKIHMFGNMLKDRYQASMEDKARDYLSRIIGSSARMASLIDDLLRFSRLSQASFFEQADLKVIINEILSDLEILIQEKNARVTVSAMPVIEAVPGQLRQVFQNLLSNAFKFSRKDIQPVINITATRIKEKKFDSPQETDGPFVCISITDNGIGFDEKYLDKIFVLFQRLHTKDKYEGTGIGLAVTRKIIDKHNGLITAHSREKEGATFSIILPVKQDQRAG</sequence>
<dbReference type="PRINTS" id="PR00996">
    <property type="entry name" value="CHERMTFRASE"/>
</dbReference>
<dbReference type="GO" id="GO:0000156">
    <property type="term" value="F:phosphorelay response regulator activity"/>
    <property type="evidence" value="ECO:0007669"/>
    <property type="project" value="InterPro"/>
</dbReference>
<organism evidence="15 16">
    <name type="scientific">Chitinophaga pinensis</name>
    <dbReference type="NCBI Taxonomy" id="79329"/>
    <lineage>
        <taxon>Bacteria</taxon>
        <taxon>Pseudomonadati</taxon>
        <taxon>Bacteroidota</taxon>
        <taxon>Chitinophagia</taxon>
        <taxon>Chitinophagales</taxon>
        <taxon>Chitinophagaceae</taxon>
        <taxon>Chitinophaga</taxon>
    </lineage>
</organism>
<dbReference type="InterPro" id="IPR036890">
    <property type="entry name" value="HATPase_C_sf"/>
</dbReference>
<comment type="catalytic activity">
    <reaction evidence="2">
        <text>L-glutamyl-[protein] + S-adenosyl-L-methionine = [protein]-L-glutamate 5-O-methyl ester + S-adenosyl-L-homocysteine</text>
        <dbReference type="Rhea" id="RHEA:24452"/>
        <dbReference type="Rhea" id="RHEA-COMP:10208"/>
        <dbReference type="Rhea" id="RHEA-COMP:10311"/>
        <dbReference type="ChEBI" id="CHEBI:29973"/>
        <dbReference type="ChEBI" id="CHEBI:57856"/>
        <dbReference type="ChEBI" id="CHEBI:59789"/>
        <dbReference type="ChEBI" id="CHEBI:82795"/>
        <dbReference type="EC" id="2.1.1.80"/>
    </reaction>
</comment>
<keyword evidence="3" id="KW-0597">Phosphoprotein</keyword>
<dbReference type="EMBL" id="VOHS01000007">
    <property type="protein sequence ID" value="TWW00768.1"/>
    <property type="molecule type" value="Genomic_DNA"/>
</dbReference>
<dbReference type="InterPro" id="IPR000014">
    <property type="entry name" value="PAS"/>
</dbReference>
<protein>
    <submittedName>
        <fullName evidence="15">PAS domain S-box protein</fullName>
    </submittedName>
</protein>
<dbReference type="Pfam" id="PF00512">
    <property type="entry name" value="HisKA"/>
    <property type="match status" value="1"/>
</dbReference>
<dbReference type="Gene3D" id="1.10.287.130">
    <property type="match status" value="1"/>
</dbReference>
<gene>
    <name evidence="15" type="ORF">FEF09_09720</name>
</gene>
<dbReference type="Pfam" id="PF01339">
    <property type="entry name" value="CheB_methylest"/>
    <property type="match status" value="1"/>
</dbReference>
<evidence type="ECO:0000259" key="12">
    <source>
        <dbReference type="PROSITE" id="PS50113"/>
    </source>
</evidence>
<keyword evidence="9" id="KW-0175">Coiled coil</keyword>
<dbReference type="SUPFAM" id="SSF52738">
    <property type="entry name" value="Methylesterase CheB, C-terminal domain"/>
    <property type="match status" value="1"/>
</dbReference>
<evidence type="ECO:0000256" key="3">
    <source>
        <dbReference type="ARBA" id="ARBA00022553"/>
    </source>
</evidence>
<dbReference type="InterPro" id="IPR000700">
    <property type="entry name" value="PAS-assoc_C"/>
</dbReference>
<dbReference type="Gene3D" id="3.30.565.10">
    <property type="entry name" value="Histidine kinase-like ATPase, C-terminal domain"/>
    <property type="match status" value="1"/>
</dbReference>
<evidence type="ECO:0000313" key="15">
    <source>
        <dbReference type="EMBL" id="TWW00768.1"/>
    </source>
</evidence>
<dbReference type="InterPro" id="IPR022641">
    <property type="entry name" value="CheR_N"/>
</dbReference>
<dbReference type="InterPro" id="IPR005467">
    <property type="entry name" value="His_kinase_dom"/>
</dbReference>
<dbReference type="InterPro" id="IPR035965">
    <property type="entry name" value="PAS-like_dom_sf"/>
</dbReference>
<dbReference type="Pfam" id="PF01739">
    <property type="entry name" value="CheR"/>
    <property type="match status" value="1"/>
</dbReference>
<dbReference type="GO" id="GO:0008984">
    <property type="term" value="F:protein-glutamate methylesterase activity"/>
    <property type="evidence" value="ECO:0007669"/>
    <property type="project" value="InterPro"/>
</dbReference>
<dbReference type="InterPro" id="IPR001610">
    <property type="entry name" value="PAC"/>
</dbReference>
<comment type="caution">
    <text evidence="15">The sequence shown here is derived from an EMBL/GenBank/DDBJ whole genome shotgun (WGS) entry which is preliminary data.</text>
</comment>
<evidence type="ECO:0000256" key="9">
    <source>
        <dbReference type="SAM" id="Coils"/>
    </source>
</evidence>
<dbReference type="InterPro" id="IPR035909">
    <property type="entry name" value="CheB_C"/>
</dbReference>
<feature type="domain" description="PAC" evidence="12">
    <location>
        <begin position="1188"/>
        <end position="1240"/>
    </location>
</feature>
<evidence type="ECO:0000256" key="6">
    <source>
        <dbReference type="ARBA" id="ARBA00022691"/>
    </source>
</evidence>
<dbReference type="GO" id="GO:0006935">
    <property type="term" value="P:chemotaxis"/>
    <property type="evidence" value="ECO:0007669"/>
    <property type="project" value="UniProtKB-UniRule"/>
</dbReference>
<dbReference type="Proteomes" id="UP000318815">
    <property type="component" value="Unassembled WGS sequence"/>
</dbReference>
<dbReference type="PROSITE" id="PS50112">
    <property type="entry name" value="PAS"/>
    <property type="match status" value="2"/>
</dbReference>
<dbReference type="PANTHER" id="PTHR24422">
    <property type="entry name" value="CHEMOTAXIS PROTEIN METHYLTRANSFERASE"/>
    <property type="match status" value="1"/>
</dbReference>
<feature type="coiled-coil region" evidence="9">
    <location>
        <begin position="945"/>
        <end position="976"/>
    </location>
</feature>
<dbReference type="GO" id="GO:0008983">
    <property type="term" value="F:protein-glutamate O-methyltransferase activity"/>
    <property type="evidence" value="ECO:0007669"/>
    <property type="project" value="UniProtKB-EC"/>
</dbReference>
<evidence type="ECO:0000256" key="2">
    <source>
        <dbReference type="ARBA" id="ARBA00001541"/>
    </source>
</evidence>
<dbReference type="InterPro" id="IPR013655">
    <property type="entry name" value="PAS_fold_3"/>
</dbReference>
<dbReference type="PANTHER" id="PTHR24422:SF27">
    <property type="entry name" value="PROTEIN-GLUTAMATE O-METHYLTRANSFERASE"/>
    <property type="match status" value="1"/>
</dbReference>
<dbReference type="Pfam" id="PF13596">
    <property type="entry name" value="PAS_10"/>
    <property type="match status" value="1"/>
</dbReference>
<feature type="domain" description="PAC" evidence="12">
    <location>
        <begin position="1062"/>
        <end position="1114"/>
    </location>
</feature>
<dbReference type="Pfam" id="PF02518">
    <property type="entry name" value="HATPase_c"/>
    <property type="match status" value="1"/>
</dbReference>
<evidence type="ECO:0000259" key="10">
    <source>
        <dbReference type="PROSITE" id="PS50109"/>
    </source>
</evidence>
<dbReference type="InterPro" id="IPR000673">
    <property type="entry name" value="Sig_transdc_resp-reg_Me-estase"/>
</dbReference>
<dbReference type="Pfam" id="PF08447">
    <property type="entry name" value="PAS_3"/>
    <property type="match status" value="2"/>
</dbReference>
<evidence type="ECO:0000313" key="16">
    <source>
        <dbReference type="Proteomes" id="UP000318815"/>
    </source>
</evidence>
<dbReference type="PROSITE" id="PS50123">
    <property type="entry name" value="CHER"/>
    <property type="match status" value="1"/>
</dbReference>
<dbReference type="NCBIfam" id="TIGR00229">
    <property type="entry name" value="sensory_box"/>
    <property type="match status" value="2"/>
</dbReference>
<keyword evidence="16" id="KW-1185">Reference proteome</keyword>
<feature type="domain" description="CheB-type methylesterase" evidence="13">
    <location>
        <begin position="1"/>
        <end position="165"/>
    </location>
</feature>
<dbReference type="SUPFAM" id="SSF55785">
    <property type="entry name" value="PYP-like sensor domain (PAS domain)"/>
    <property type="match status" value="3"/>
</dbReference>
<dbReference type="SMART" id="SM00387">
    <property type="entry name" value="HATPase_c"/>
    <property type="match status" value="1"/>
</dbReference>
<proteinExistence type="predicted"/>
<dbReference type="Gene3D" id="3.40.50.150">
    <property type="entry name" value="Vaccinia Virus protein VP39"/>
    <property type="match status" value="1"/>
</dbReference>
<dbReference type="SUPFAM" id="SSF47757">
    <property type="entry name" value="Chemotaxis receptor methyltransferase CheR, N-terminal domain"/>
    <property type="match status" value="1"/>
</dbReference>
<keyword evidence="8" id="KW-0378">Hydrolase</keyword>
<evidence type="ECO:0000256" key="4">
    <source>
        <dbReference type="ARBA" id="ARBA00022603"/>
    </source>
</evidence>
<feature type="active site" evidence="8">
    <location>
        <position position="132"/>
    </location>
</feature>
<dbReference type="Pfam" id="PF03705">
    <property type="entry name" value="CheR_N"/>
    <property type="match status" value="1"/>
</dbReference>
<dbReference type="RefSeq" id="WP_146304926.1">
    <property type="nucleotide sequence ID" value="NZ_VOHS01000007.1"/>
</dbReference>
<dbReference type="GO" id="GO:0000155">
    <property type="term" value="F:phosphorelay sensor kinase activity"/>
    <property type="evidence" value="ECO:0007669"/>
    <property type="project" value="InterPro"/>
</dbReference>
<dbReference type="PROSITE" id="PS50113">
    <property type="entry name" value="PAC"/>
    <property type="match status" value="2"/>
</dbReference>
<dbReference type="SMART" id="SM00086">
    <property type="entry name" value="PAC"/>
    <property type="match status" value="3"/>
</dbReference>
<feature type="domain" description="CheR-type methyltransferase" evidence="14">
    <location>
        <begin position="199"/>
        <end position="443"/>
    </location>
</feature>
<dbReference type="PROSITE" id="PS50109">
    <property type="entry name" value="HIS_KIN"/>
    <property type="match status" value="1"/>
</dbReference>
<evidence type="ECO:0000256" key="7">
    <source>
        <dbReference type="ARBA" id="ARBA00022777"/>
    </source>
</evidence>
<evidence type="ECO:0000259" key="11">
    <source>
        <dbReference type="PROSITE" id="PS50112"/>
    </source>
</evidence>
<evidence type="ECO:0000259" key="13">
    <source>
        <dbReference type="PROSITE" id="PS50122"/>
    </source>
</evidence>
<dbReference type="PROSITE" id="PS50122">
    <property type="entry name" value="CHEB"/>
    <property type="match status" value="1"/>
</dbReference>
<keyword evidence="7" id="KW-0418">Kinase</keyword>
<dbReference type="SUPFAM" id="SSF53335">
    <property type="entry name" value="S-adenosyl-L-methionine-dependent methyltransferases"/>
    <property type="match status" value="1"/>
</dbReference>
<dbReference type="Gene3D" id="1.10.155.10">
    <property type="entry name" value="Chemotaxis receptor methyltransferase CheR, N-terminal domain"/>
    <property type="match status" value="1"/>
</dbReference>
<dbReference type="InterPro" id="IPR029063">
    <property type="entry name" value="SAM-dependent_MTases_sf"/>
</dbReference>
<evidence type="ECO:0000256" key="8">
    <source>
        <dbReference type="PROSITE-ProRule" id="PRU00050"/>
    </source>
</evidence>
<evidence type="ECO:0000259" key="14">
    <source>
        <dbReference type="PROSITE" id="PS50123"/>
    </source>
</evidence>
<keyword evidence="4" id="KW-0489">Methyltransferase</keyword>
<keyword evidence="5" id="KW-0808">Transferase</keyword>
<feature type="coiled-coil region" evidence="9">
    <location>
        <begin position="650"/>
        <end position="708"/>
    </location>
</feature>
<dbReference type="CDD" id="cd00130">
    <property type="entry name" value="PAS"/>
    <property type="match status" value="2"/>
</dbReference>
<comment type="catalytic activity">
    <reaction evidence="1">
        <text>ATP + protein L-histidine = ADP + protein N-phospho-L-histidine.</text>
        <dbReference type="EC" id="2.7.13.3"/>
    </reaction>
</comment>
<dbReference type="SUPFAM" id="SSF47384">
    <property type="entry name" value="Homodimeric domain of signal transducing histidine kinase"/>
    <property type="match status" value="1"/>
</dbReference>
<dbReference type="SMART" id="SM00388">
    <property type="entry name" value="HisKA"/>
    <property type="match status" value="1"/>
</dbReference>
<feature type="domain" description="Histidine kinase" evidence="10">
    <location>
        <begin position="1269"/>
        <end position="1494"/>
    </location>
</feature>
<keyword evidence="8" id="KW-0145">Chemotaxis</keyword>
<dbReference type="InterPro" id="IPR050903">
    <property type="entry name" value="Bact_Chemotaxis_MeTrfase"/>
</dbReference>
<keyword evidence="6" id="KW-0949">S-adenosyl-L-methionine</keyword>
<feature type="active site" evidence="8">
    <location>
        <position position="40"/>
    </location>
</feature>
<dbReference type="GO" id="GO:0032259">
    <property type="term" value="P:methylation"/>
    <property type="evidence" value="ECO:0007669"/>
    <property type="project" value="UniProtKB-KW"/>
</dbReference>
<dbReference type="SUPFAM" id="SSF55874">
    <property type="entry name" value="ATPase domain of HSP90 chaperone/DNA topoisomerase II/histidine kinase"/>
    <property type="match status" value="1"/>
</dbReference>
<dbReference type="InterPro" id="IPR022642">
    <property type="entry name" value="CheR_C"/>
</dbReference>
<dbReference type="GO" id="GO:0005737">
    <property type="term" value="C:cytoplasm"/>
    <property type="evidence" value="ECO:0007669"/>
    <property type="project" value="InterPro"/>
</dbReference>
<dbReference type="SMART" id="SM00091">
    <property type="entry name" value="PAS"/>
    <property type="match status" value="3"/>
</dbReference>
<dbReference type="CDD" id="cd16434">
    <property type="entry name" value="CheB-CheR_fusion"/>
    <property type="match status" value="1"/>
</dbReference>
<dbReference type="FunFam" id="3.30.565.10:FF:000006">
    <property type="entry name" value="Sensor histidine kinase WalK"/>
    <property type="match status" value="1"/>
</dbReference>
<evidence type="ECO:0000256" key="1">
    <source>
        <dbReference type="ARBA" id="ARBA00000085"/>
    </source>
</evidence>
<feature type="active site" evidence="8">
    <location>
        <position position="13"/>
    </location>
</feature>
<dbReference type="SMART" id="SM00138">
    <property type="entry name" value="MeTrc"/>
    <property type="match status" value="1"/>
</dbReference>
<accession>A0A5C6LW03</accession>
<feature type="coiled-coil region" evidence="9">
    <location>
        <begin position="1235"/>
        <end position="1262"/>
    </location>
</feature>
<dbReference type="OrthoDB" id="9816309at2"/>
<dbReference type="InterPro" id="IPR000780">
    <property type="entry name" value="CheR_MeTrfase"/>
</dbReference>
<dbReference type="Gene3D" id="3.40.50.180">
    <property type="entry name" value="Methylesterase CheB, C-terminal domain"/>
    <property type="match status" value="1"/>
</dbReference>
<name>A0A5C6LW03_9BACT</name>
<dbReference type="InterPro" id="IPR003661">
    <property type="entry name" value="HisK_dim/P_dom"/>
</dbReference>
<dbReference type="Gene3D" id="3.30.450.20">
    <property type="entry name" value="PAS domain"/>
    <property type="match status" value="4"/>
</dbReference>
<feature type="domain" description="PAS" evidence="11">
    <location>
        <begin position="1115"/>
        <end position="1185"/>
    </location>
</feature>